<evidence type="ECO:0000313" key="8">
    <source>
        <dbReference type="Proteomes" id="UP001438953"/>
    </source>
</evidence>
<dbReference type="RefSeq" id="WP_339112980.1">
    <property type="nucleotide sequence ID" value="NZ_JAYWLC010000009.1"/>
</dbReference>
<keyword evidence="4" id="KW-0227">DNA damage</keyword>
<dbReference type="Gene3D" id="1.10.340.30">
    <property type="entry name" value="Hypothetical protein, domain 2"/>
    <property type="match status" value="1"/>
</dbReference>
<evidence type="ECO:0000256" key="3">
    <source>
        <dbReference type="ARBA" id="ARBA00012000"/>
    </source>
</evidence>
<evidence type="ECO:0000256" key="1">
    <source>
        <dbReference type="ARBA" id="ARBA00000086"/>
    </source>
</evidence>
<dbReference type="PANTHER" id="PTHR43003:SF5">
    <property type="entry name" value="DNA-3-METHYLADENINE GLYCOSYLASE"/>
    <property type="match status" value="1"/>
</dbReference>
<protein>
    <recommendedName>
        <fullName evidence="3">DNA-3-methyladenine glycosylase II</fullName>
        <ecNumber evidence="3">3.2.2.21</ecNumber>
    </recommendedName>
</protein>
<sequence>MQMRIITTAEDVAEGAAYLARIEPRFAHVLDLTGPWPLRRRLAGFEALRDAILGQQVSVASANAIRAKLEAAGLGGRRAIAQAAPEDLRACGFSRPKIRYMQALAQSDVDFEAFGAMSDEAIFDTLLPVPGIGRWTVEIYLMFAMGRADVFAPDDLALAEAARMLFDLPERPKPRPFREMAARWAPWRAVAARGLWAYYAHQKKREGVSP</sequence>
<comment type="similarity">
    <text evidence="2">Belongs to the alkylbase DNA glycosidase AlkA family.</text>
</comment>
<dbReference type="PROSITE" id="PS00516">
    <property type="entry name" value="ALKYLBASE_DNA_GLYCOS"/>
    <property type="match status" value="1"/>
</dbReference>
<evidence type="ECO:0000256" key="4">
    <source>
        <dbReference type="ARBA" id="ARBA00022763"/>
    </source>
</evidence>
<dbReference type="EC" id="3.2.2.21" evidence="3"/>
<dbReference type="InterPro" id="IPR000035">
    <property type="entry name" value="Alkylbase_DNA_glycsylse_CS"/>
</dbReference>
<dbReference type="SUPFAM" id="SSF48150">
    <property type="entry name" value="DNA-glycosylase"/>
    <property type="match status" value="1"/>
</dbReference>
<keyword evidence="8" id="KW-1185">Reference proteome</keyword>
<dbReference type="Pfam" id="PF00730">
    <property type="entry name" value="HhH-GPD"/>
    <property type="match status" value="1"/>
</dbReference>
<dbReference type="EMBL" id="JAYWLC010000009">
    <property type="protein sequence ID" value="MER5172584.1"/>
    <property type="molecule type" value="Genomic_DNA"/>
</dbReference>
<dbReference type="InterPro" id="IPR003265">
    <property type="entry name" value="HhH-GPD_domain"/>
</dbReference>
<keyword evidence="5" id="KW-0234">DNA repair</keyword>
<dbReference type="PANTHER" id="PTHR43003">
    <property type="entry name" value="DNA-3-METHYLADENINE GLYCOSYLASE"/>
    <property type="match status" value="1"/>
</dbReference>
<dbReference type="InterPro" id="IPR051912">
    <property type="entry name" value="Alkylbase_DNA_Glycosylase/TA"/>
</dbReference>
<dbReference type="CDD" id="cd00056">
    <property type="entry name" value="ENDO3c"/>
    <property type="match status" value="1"/>
</dbReference>
<proteinExistence type="inferred from homology"/>
<reference evidence="7 8" key="1">
    <citation type="submission" date="2024-06" db="EMBL/GenBank/DDBJ databases">
        <title>Thioclava kandeliae sp. nov. from a rhizosphere soil sample of Kandelia candel in a mangrove.</title>
        <authorList>
            <person name="Mu T."/>
        </authorList>
    </citation>
    <scope>NUCLEOTIDE SEQUENCE [LARGE SCALE GENOMIC DNA]</scope>
    <source>
        <strain evidence="7 8">CPCC 100088</strain>
    </source>
</reference>
<dbReference type="Gene3D" id="1.10.1670.40">
    <property type="match status" value="1"/>
</dbReference>
<evidence type="ECO:0000313" key="7">
    <source>
        <dbReference type="EMBL" id="MER5172584.1"/>
    </source>
</evidence>
<feature type="domain" description="HhH-GPD" evidence="6">
    <location>
        <begin position="53"/>
        <end position="200"/>
    </location>
</feature>
<evidence type="ECO:0000256" key="5">
    <source>
        <dbReference type="ARBA" id="ARBA00023204"/>
    </source>
</evidence>
<dbReference type="SMART" id="SM00478">
    <property type="entry name" value="ENDO3c"/>
    <property type="match status" value="1"/>
</dbReference>
<accession>A0ABV1SI51</accession>
<evidence type="ECO:0000256" key="2">
    <source>
        <dbReference type="ARBA" id="ARBA00010817"/>
    </source>
</evidence>
<comment type="catalytic activity">
    <reaction evidence="1">
        <text>Hydrolysis of alkylated DNA, releasing 3-methyladenine, 3-methylguanine, 7-methylguanine and 7-methyladenine.</text>
        <dbReference type="EC" id="3.2.2.21"/>
    </reaction>
</comment>
<gene>
    <name evidence="7" type="ORF">VSX56_12450</name>
</gene>
<comment type="caution">
    <text evidence="7">The sequence shown here is derived from an EMBL/GenBank/DDBJ whole genome shotgun (WGS) entry which is preliminary data.</text>
</comment>
<dbReference type="Proteomes" id="UP001438953">
    <property type="component" value="Unassembled WGS sequence"/>
</dbReference>
<organism evidence="7 8">
    <name type="scientific">Thioclava kandeliae</name>
    <dbReference type="NCBI Taxonomy" id="3070818"/>
    <lineage>
        <taxon>Bacteria</taxon>
        <taxon>Pseudomonadati</taxon>
        <taxon>Pseudomonadota</taxon>
        <taxon>Alphaproteobacteria</taxon>
        <taxon>Rhodobacterales</taxon>
        <taxon>Paracoccaceae</taxon>
        <taxon>Thioclava</taxon>
    </lineage>
</organism>
<name>A0ABV1SI51_9RHOB</name>
<evidence type="ECO:0000259" key="6">
    <source>
        <dbReference type="SMART" id="SM00478"/>
    </source>
</evidence>
<dbReference type="InterPro" id="IPR011257">
    <property type="entry name" value="DNA_glycosylase"/>
</dbReference>